<keyword evidence="3" id="KW-1185">Reference proteome</keyword>
<comment type="caution">
    <text evidence="2">The sequence shown here is derived from an EMBL/GenBank/DDBJ whole genome shotgun (WGS) entry which is preliminary data.</text>
</comment>
<gene>
    <name evidence="2" type="ORF">GCM10010249_33830</name>
</gene>
<sequence>MPVRSHHPMFPAAPRATGHGTLGVSASVGLAGGIMSKGWPERWWSTALVAVALVGVVSYDVWWVAGILAEPVVDWWELLGPGLGGAWFAALAVSTAHRAATLRRNART</sequence>
<proteinExistence type="predicted"/>
<feature type="transmembrane region" description="Helical" evidence="1">
    <location>
        <begin position="85"/>
        <end position="102"/>
    </location>
</feature>
<reference evidence="2" key="1">
    <citation type="journal article" date="2014" name="Int. J. Syst. Evol. Microbiol.">
        <title>Complete genome sequence of Corynebacterium casei LMG S-19264T (=DSM 44701T), isolated from a smear-ripened cheese.</title>
        <authorList>
            <consortium name="US DOE Joint Genome Institute (JGI-PGF)"/>
            <person name="Walter F."/>
            <person name="Albersmeier A."/>
            <person name="Kalinowski J."/>
            <person name="Ruckert C."/>
        </authorList>
    </citation>
    <scope>NUCLEOTIDE SEQUENCE</scope>
    <source>
        <strain evidence="2">JCM 4335</strain>
    </source>
</reference>
<protein>
    <submittedName>
        <fullName evidence="2">Uncharacterized protein</fullName>
    </submittedName>
</protein>
<organism evidence="2 3">
    <name type="scientific">Streptomyces roseolilacinus</name>
    <dbReference type="NCBI Taxonomy" id="66904"/>
    <lineage>
        <taxon>Bacteria</taxon>
        <taxon>Bacillati</taxon>
        <taxon>Actinomycetota</taxon>
        <taxon>Actinomycetes</taxon>
        <taxon>Kitasatosporales</taxon>
        <taxon>Streptomycetaceae</taxon>
        <taxon>Streptomyces</taxon>
    </lineage>
</organism>
<keyword evidence="1" id="KW-0812">Transmembrane</keyword>
<dbReference type="AlphaFoldDB" id="A0A918EK64"/>
<evidence type="ECO:0000313" key="3">
    <source>
        <dbReference type="Proteomes" id="UP000654123"/>
    </source>
</evidence>
<accession>A0A918EK64</accession>
<evidence type="ECO:0000256" key="1">
    <source>
        <dbReference type="SAM" id="Phobius"/>
    </source>
</evidence>
<keyword evidence="1" id="KW-1133">Transmembrane helix</keyword>
<evidence type="ECO:0000313" key="2">
    <source>
        <dbReference type="EMBL" id="GGQ12421.1"/>
    </source>
</evidence>
<name>A0A918EK64_9ACTN</name>
<keyword evidence="1" id="KW-0472">Membrane</keyword>
<reference evidence="2" key="2">
    <citation type="submission" date="2020-09" db="EMBL/GenBank/DDBJ databases">
        <authorList>
            <person name="Sun Q."/>
            <person name="Ohkuma M."/>
        </authorList>
    </citation>
    <scope>NUCLEOTIDE SEQUENCE</scope>
    <source>
        <strain evidence="2">JCM 4335</strain>
    </source>
</reference>
<feature type="transmembrane region" description="Helical" evidence="1">
    <location>
        <begin position="43"/>
        <end position="65"/>
    </location>
</feature>
<dbReference type="EMBL" id="BMSV01000006">
    <property type="protein sequence ID" value="GGQ12421.1"/>
    <property type="molecule type" value="Genomic_DNA"/>
</dbReference>
<dbReference type="Proteomes" id="UP000654123">
    <property type="component" value="Unassembled WGS sequence"/>
</dbReference>